<dbReference type="InterPro" id="IPR028082">
    <property type="entry name" value="Peripla_BP_I"/>
</dbReference>
<evidence type="ECO:0000256" key="3">
    <source>
        <dbReference type="SAM" id="SignalP"/>
    </source>
</evidence>
<protein>
    <submittedName>
        <fullName evidence="5">ABC transporter substrate-binding protein</fullName>
    </submittedName>
</protein>
<evidence type="ECO:0000256" key="1">
    <source>
        <dbReference type="ARBA" id="ARBA00010062"/>
    </source>
</evidence>
<proteinExistence type="inferred from homology"/>
<dbReference type="Pfam" id="PF13458">
    <property type="entry name" value="Peripla_BP_6"/>
    <property type="match status" value="1"/>
</dbReference>
<feature type="signal peptide" evidence="3">
    <location>
        <begin position="1"/>
        <end position="23"/>
    </location>
</feature>
<accession>A0ABZ0D0C7</accession>
<keyword evidence="2 3" id="KW-0732">Signal</keyword>
<gene>
    <name evidence="5" type="ORF">RXV79_01110</name>
</gene>
<evidence type="ECO:0000313" key="6">
    <source>
        <dbReference type="Proteomes" id="UP001303946"/>
    </source>
</evidence>
<dbReference type="Gene3D" id="3.40.50.2300">
    <property type="match status" value="2"/>
</dbReference>
<dbReference type="PANTHER" id="PTHR47235:SF1">
    <property type="entry name" value="BLR6548 PROTEIN"/>
    <property type="match status" value="1"/>
</dbReference>
<sequence length="379" mass="39455">MKRRHLVIGSPAIVAGSMLAPWAATRAANGPVIKFGQSASLSGGQAAYGKDIRDGITAAFAAASAVPGSPRFELVTLDDGGVKDRCIQNVNTLVEGGVSAIVGLTNGIAAEACVPLANKEQMALLGTASGNMGLRTGVSGGVFHVRAGYDLEYKRMANYIKEFGMRRIGYVYLKDTSPANLAVMTQALNAVQITPTVSIAIERAGTNFEDVAASLMAAKVDIVLISANAGPVATIIDHMSNAKYPGLFYASSYAGQGLMDTLTARKQSCIMSMVVPRPNSGAANVVSRAKQDFAAFGGEAKLGITTLEGYIAGRTAIEAARAALKVSGGERVSRARLKESIAGLRTDLGGYRVEFAPGVTQGSQYVDLIAIDRYGRLVG</sequence>
<dbReference type="RefSeq" id="WP_316701483.1">
    <property type="nucleotide sequence ID" value="NZ_CP136336.1"/>
</dbReference>
<dbReference type="EMBL" id="CP136336">
    <property type="protein sequence ID" value="WOB08667.1"/>
    <property type="molecule type" value="Genomic_DNA"/>
</dbReference>
<evidence type="ECO:0000256" key="2">
    <source>
        <dbReference type="ARBA" id="ARBA00022729"/>
    </source>
</evidence>
<name>A0ABZ0D0C7_9BURK</name>
<evidence type="ECO:0000259" key="4">
    <source>
        <dbReference type="Pfam" id="PF13458"/>
    </source>
</evidence>
<dbReference type="InterPro" id="IPR028081">
    <property type="entry name" value="Leu-bd"/>
</dbReference>
<dbReference type="SUPFAM" id="SSF53822">
    <property type="entry name" value="Periplasmic binding protein-like I"/>
    <property type="match status" value="1"/>
</dbReference>
<dbReference type="Proteomes" id="UP001303946">
    <property type="component" value="Chromosome"/>
</dbReference>
<evidence type="ECO:0000313" key="5">
    <source>
        <dbReference type="EMBL" id="WOB08667.1"/>
    </source>
</evidence>
<dbReference type="PANTHER" id="PTHR47235">
    <property type="entry name" value="BLR6548 PROTEIN"/>
    <property type="match status" value="1"/>
</dbReference>
<comment type="similarity">
    <text evidence="1">Belongs to the leucine-binding protein family.</text>
</comment>
<reference evidence="5 6" key="1">
    <citation type="submission" date="2023-10" db="EMBL/GenBank/DDBJ databases">
        <title>Bacteria for the degradation of biodegradable plastic PBAT(Polybutylene adipate terephthalate).</title>
        <authorList>
            <person name="Weon H.-Y."/>
            <person name="Yeon J."/>
        </authorList>
    </citation>
    <scope>NUCLEOTIDE SEQUENCE [LARGE SCALE GENOMIC DNA]</scope>
    <source>
        <strain evidence="5 6">SBD 7-3</strain>
    </source>
</reference>
<keyword evidence="6" id="KW-1185">Reference proteome</keyword>
<feature type="domain" description="Leucine-binding protein" evidence="4">
    <location>
        <begin position="33"/>
        <end position="356"/>
    </location>
</feature>
<organism evidence="5 6">
    <name type="scientific">Piscinibacter gummiphilus</name>
    <dbReference type="NCBI Taxonomy" id="946333"/>
    <lineage>
        <taxon>Bacteria</taxon>
        <taxon>Pseudomonadati</taxon>
        <taxon>Pseudomonadota</taxon>
        <taxon>Betaproteobacteria</taxon>
        <taxon>Burkholderiales</taxon>
        <taxon>Sphaerotilaceae</taxon>
        <taxon>Piscinibacter</taxon>
    </lineage>
</organism>
<feature type="chain" id="PRO_5045466791" evidence="3">
    <location>
        <begin position="24"/>
        <end position="379"/>
    </location>
</feature>